<comment type="cofactor">
    <cofactor evidence="1">
        <name>pantetheine 4'-phosphate</name>
        <dbReference type="ChEBI" id="CHEBI:47942"/>
    </cofactor>
</comment>
<dbReference type="Gene3D" id="3.40.50.980">
    <property type="match status" value="2"/>
</dbReference>
<dbReference type="RefSeq" id="WP_268639526.1">
    <property type="nucleotide sequence ID" value="NZ_JAMDLZ010000048.1"/>
</dbReference>
<evidence type="ECO:0000313" key="8">
    <source>
        <dbReference type="Proteomes" id="UP001527052"/>
    </source>
</evidence>
<proteinExistence type="inferred from homology"/>
<dbReference type="InterPro" id="IPR020845">
    <property type="entry name" value="AMP-binding_CS"/>
</dbReference>
<dbReference type="Pfam" id="PF00550">
    <property type="entry name" value="PP-binding"/>
    <property type="match status" value="2"/>
</dbReference>
<dbReference type="CDD" id="cd12117">
    <property type="entry name" value="A_NRPS_Srf_like"/>
    <property type="match status" value="1"/>
</dbReference>
<dbReference type="Gene3D" id="3.30.559.10">
    <property type="entry name" value="Chloramphenicol acetyltransferase-like domain"/>
    <property type="match status" value="1"/>
</dbReference>
<name>A0ABT4EVB3_9BACI</name>
<dbReference type="Proteomes" id="UP001527052">
    <property type="component" value="Unassembled WGS sequence"/>
</dbReference>
<dbReference type="NCBIfam" id="NF003417">
    <property type="entry name" value="PRK04813.1"/>
    <property type="match status" value="2"/>
</dbReference>
<dbReference type="Gene3D" id="1.10.1200.10">
    <property type="entry name" value="ACP-like"/>
    <property type="match status" value="2"/>
</dbReference>
<evidence type="ECO:0000256" key="3">
    <source>
        <dbReference type="ARBA" id="ARBA00022450"/>
    </source>
</evidence>
<dbReference type="InterPro" id="IPR045851">
    <property type="entry name" value="AMP-bd_C_sf"/>
</dbReference>
<dbReference type="Gene3D" id="3.40.50.12780">
    <property type="entry name" value="N-terminal domain of ligase-like"/>
    <property type="match status" value="1"/>
</dbReference>
<dbReference type="InterPro" id="IPR023213">
    <property type="entry name" value="CAT-like_dom_sf"/>
</dbReference>
<dbReference type="SUPFAM" id="SSF47336">
    <property type="entry name" value="ACP-like"/>
    <property type="match status" value="2"/>
</dbReference>
<dbReference type="InterPro" id="IPR042099">
    <property type="entry name" value="ANL_N_sf"/>
</dbReference>
<comment type="caution">
    <text evidence="7">The sequence shown here is derived from an EMBL/GenBank/DDBJ whole genome shotgun (WGS) entry which is preliminary data.</text>
</comment>
<organism evidence="7 8">
    <name type="scientific">Lysinibacillus xylanilyticus</name>
    <dbReference type="NCBI Taxonomy" id="582475"/>
    <lineage>
        <taxon>Bacteria</taxon>
        <taxon>Bacillati</taxon>
        <taxon>Bacillota</taxon>
        <taxon>Bacilli</taxon>
        <taxon>Bacillales</taxon>
        <taxon>Bacillaceae</taxon>
        <taxon>Lysinibacillus</taxon>
    </lineage>
</organism>
<evidence type="ECO:0000256" key="4">
    <source>
        <dbReference type="ARBA" id="ARBA00022553"/>
    </source>
</evidence>
<dbReference type="CDD" id="cd19531">
    <property type="entry name" value="LCL_NRPS-like"/>
    <property type="match status" value="1"/>
</dbReference>
<comment type="similarity">
    <text evidence="2">Belongs to the ATP-dependent AMP-binding enzyme family.</text>
</comment>
<dbReference type="InterPro" id="IPR001242">
    <property type="entry name" value="Condensation_dom"/>
</dbReference>
<keyword evidence="3" id="KW-0596">Phosphopantetheine</keyword>
<evidence type="ECO:0000256" key="1">
    <source>
        <dbReference type="ARBA" id="ARBA00001957"/>
    </source>
</evidence>
<evidence type="ECO:0000256" key="5">
    <source>
        <dbReference type="ARBA" id="ARBA00023194"/>
    </source>
</evidence>
<gene>
    <name evidence="7" type="ORF">M5W82_22230</name>
</gene>
<dbReference type="Pfam" id="PF00668">
    <property type="entry name" value="Condensation"/>
    <property type="match status" value="2"/>
</dbReference>
<feature type="domain" description="Carrier" evidence="6">
    <location>
        <begin position="762"/>
        <end position="837"/>
    </location>
</feature>
<dbReference type="PANTHER" id="PTHR45527">
    <property type="entry name" value="NONRIBOSOMAL PEPTIDE SYNTHETASE"/>
    <property type="match status" value="1"/>
</dbReference>
<evidence type="ECO:0000313" key="7">
    <source>
        <dbReference type="EMBL" id="MCY9549596.1"/>
    </source>
</evidence>
<evidence type="ECO:0000256" key="2">
    <source>
        <dbReference type="ARBA" id="ARBA00006432"/>
    </source>
</evidence>
<keyword evidence="8" id="KW-1185">Reference proteome</keyword>
<dbReference type="InterPro" id="IPR036736">
    <property type="entry name" value="ACP-like_sf"/>
</dbReference>
<dbReference type="Gene3D" id="2.30.38.10">
    <property type="entry name" value="Luciferase, Domain 3"/>
    <property type="match status" value="1"/>
</dbReference>
<keyword evidence="4" id="KW-0597">Phosphoprotein</keyword>
<dbReference type="InterPro" id="IPR025110">
    <property type="entry name" value="AMP-bd_C"/>
</dbReference>
<sequence>MDKRKKNIYLTSHKFEAERNYWWTKLNGEFFLSGFPGTVEIDPNTQGVRKEKTFTIDPSISQNVVRIVGQSEYGSYMILVSALTWLLHKYTLEEDIIIGSPNLGKENNSKYNIFPIRTSINPETTLKSLLNDIKTDLTSIEEYCNIPFDVLTEYLHIDHKTDYFRVTTSMDCLHSNYLELMGDGTNFCFSLSNNHQLSCKVSYSTLEFSEEKITQIFEQFTRALSLLIGNPTVPVSELIFITDVEKDLLLNRFNNTDVEIPKDKTLIQLFEEQVEKFSAKNAVVSNMDAITYCDLNQKSQQLATYLVNLGVQHGEPVALIATRSIETIIGILGIIKAGAVYVPLNTNTGLERIKYILEDCGVNVLLTTGDSKENFDRKIINLKEDLTYQCEPKELGRNQSSEDSLYIMYTSGTTGQPKGTVISHMNVCRLLMNTNFISLSDDENILQTGSIAFDAFTFELWGALLYGGTLHFVDEEELLEASSFERALVNRKITSLFLTPPLFSQLVSQNEQLFSNIRNLVVGGDILPYKAVNTVRKYNPTINVINGYGPTENTTFSTSYLVEREFSGRIPIGKPLHNSTAYIVDLYGNLQPIGIPGEIYVGGLGVAAGYVNREELTNEKFIDSPFKFGERLYKTGDVGVWLPDGNIDYLGRKDNQVKVRGYRIEIQEVENVLLSSPLIKEAVIVTKLDNQQQKFLCAYVIGEKKNIEKETRDYLKLNLPEYMIPSVIIELDEFPLSLNGKIDKRKLPDPDHQNIVTKNLEEPDNYWEEKVASVWKKILNVNEFGTNTSFFDLGGNSLVLATLATHLRKEFNTKISMKDLFRLTTVREQANFIRDKEKISVVARELLPLPSQSYYQLSSAQKRIYMLDRIASDKGSYNIPVPMEIFGELSESRVEEAFRRVIERHEILRTTYEMVDGKPVQVVHASVDNFRLNVLEINQEDLNNTMLKSFTPFDLSKAPLLNVHLLRLSEVHHVLLLNIHHIILDGISLSVIMKEFLEIYKGGTLATLEVHYKEFADWQQKSLSSDTIKKQENYWLNTFKDSVPILELPADYQRPKEKNYKGSLYHFRLGGELKDRINAYAKELRVTLNMVLHGFFSIFISKYSMEKDVVIGIPVSARTIPQVQEMLGMFVNTLAIRTKPESNKSLPNYFNEVKETLVEALDHQDYPFEELVNKLNLSRDTSRNPLFNVMFSMQNMGIHSYESDSLRLKTIEFPYQFSKFDLTLFAHESEENIAFSFEYSTQLFKEDTIKRMADHFIALIENVLNCKDANIGEVSLIKEGEIKEILNACTPKQYLNLEGQMFVHEQFEQQVMLYPDKVAVVNTNKHLTYRELDTRANQLANYLIRTQLSGNKKVAIILENTIEIAISILGTLKAGLAFIPIDPHAPKDRINHILNECSPGVAITSIEQRTDIEGLKVIKLDSFLFESESSDKPQLPIQMEDLAYIIYTSGSTGVPKGVMIEHKSLSNYFSWFSPYANLSHHDRFLLLSSYAFDLGYTGLFSAILNGGEVHFVPKDMYQDPNRVMSYITDHKITYLKVTPSLLKVLSYADKKYWNNVTASLRLIVIGGEILKPTQIEELVLNYPSIRLINHYGPTETCIGTVAGYVNKEDLKMPSLPLGRAIANNYIYVLDDSLQLLPQGMPGQIFVGGKGLARGYYQNNDLTQESFILNPYQDNEFLYKTGDIGRITADGRVEFLGRKDNQIKIRGYRVELEEIERVIAQYEVFRNVAVKIQDQKIIAYVEVANLEHFEINNLKNRIASVLPDYMIPTYYHVMDKLPMNSNGKVDRHALPEVKVLLEEFPSDYEVNEIEERILSVWEEVLKVENINLNLNFFESGGDSLRLLEVFSKVDVMYPGILKVADLFSYPTIKTLGQYITTKKTSMGNKINKISIPSNYFEKGNALTDTYSFEYSLDGSYFENFIHASRAYKISEENLLSILWYYLLSEMTSNESIEGLVSIGTAGSAKVMLMETAKYSSIEQLIFSLKENMETAETISLEGLAFHNIGSMDQVSCLVTDYQKTTFGFDIQLTIQKQKEKINLILDFSSKLEKDKMLEILQNYNRAIQAICEKEIRVR</sequence>
<dbReference type="InterPro" id="IPR009081">
    <property type="entry name" value="PP-bd_ACP"/>
</dbReference>
<protein>
    <submittedName>
        <fullName evidence="7">Amino acid adenylation domain-containing protein</fullName>
    </submittedName>
</protein>
<dbReference type="EMBL" id="JAMDLZ010000048">
    <property type="protein sequence ID" value="MCY9549596.1"/>
    <property type="molecule type" value="Genomic_DNA"/>
</dbReference>
<evidence type="ECO:0000259" key="6">
    <source>
        <dbReference type="PROSITE" id="PS50075"/>
    </source>
</evidence>
<accession>A0ABT4EVB3</accession>
<dbReference type="SMART" id="SM00823">
    <property type="entry name" value="PKS_PP"/>
    <property type="match status" value="2"/>
</dbReference>
<dbReference type="PANTHER" id="PTHR45527:SF1">
    <property type="entry name" value="FATTY ACID SYNTHASE"/>
    <property type="match status" value="1"/>
</dbReference>
<dbReference type="Gene3D" id="3.30.559.30">
    <property type="entry name" value="Nonribosomal peptide synthetase, condensation domain"/>
    <property type="match status" value="2"/>
</dbReference>
<dbReference type="Gene3D" id="3.30.300.30">
    <property type="match status" value="2"/>
</dbReference>
<dbReference type="PROSITE" id="PS00012">
    <property type="entry name" value="PHOSPHOPANTETHEINE"/>
    <property type="match status" value="1"/>
</dbReference>
<dbReference type="Pfam" id="PF13193">
    <property type="entry name" value="AMP-binding_C"/>
    <property type="match status" value="1"/>
</dbReference>
<dbReference type="PROSITE" id="PS50075">
    <property type="entry name" value="CARRIER"/>
    <property type="match status" value="2"/>
</dbReference>
<dbReference type="InterPro" id="IPR010071">
    <property type="entry name" value="AA_adenyl_dom"/>
</dbReference>
<dbReference type="SUPFAM" id="SSF52777">
    <property type="entry name" value="CoA-dependent acyltransferases"/>
    <property type="match status" value="3"/>
</dbReference>
<dbReference type="InterPro" id="IPR000873">
    <property type="entry name" value="AMP-dep_synth/lig_dom"/>
</dbReference>
<dbReference type="NCBIfam" id="TIGR01733">
    <property type="entry name" value="AA-adenyl-dom"/>
    <property type="match status" value="2"/>
</dbReference>
<feature type="domain" description="Carrier" evidence="6">
    <location>
        <begin position="1803"/>
        <end position="1878"/>
    </location>
</feature>
<keyword evidence="5" id="KW-0045">Antibiotic biosynthesis</keyword>
<dbReference type="CDD" id="cd05930">
    <property type="entry name" value="A_NRPS"/>
    <property type="match status" value="1"/>
</dbReference>
<dbReference type="InterPro" id="IPR020806">
    <property type="entry name" value="PKS_PP-bd"/>
</dbReference>
<dbReference type="Pfam" id="PF00501">
    <property type="entry name" value="AMP-binding"/>
    <property type="match status" value="2"/>
</dbReference>
<dbReference type="InterPro" id="IPR006162">
    <property type="entry name" value="Ppantetheine_attach_site"/>
</dbReference>
<dbReference type="PROSITE" id="PS00455">
    <property type="entry name" value="AMP_BINDING"/>
    <property type="match status" value="2"/>
</dbReference>
<reference evidence="7 8" key="1">
    <citation type="submission" date="2022-05" db="EMBL/GenBank/DDBJ databases">
        <title>Genome Sequencing of Bee-Associated Microbes.</title>
        <authorList>
            <person name="Dunlap C."/>
        </authorList>
    </citation>
    <scope>NUCLEOTIDE SEQUENCE [LARGE SCALE GENOMIC DNA]</scope>
    <source>
        <strain evidence="7 8">NRRL BD-083</strain>
    </source>
</reference>
<dbReference type="SUPFAM" id="SSF56801">
    <property type="entry name" value="Acetyl-CoA synthetase-like"/>
    <property type="match status" value="2"/>
</dbReference>